<dbReference type="Proteomes" id="UP000680706">
    <property type="component" value="Chromosome"/>
</dbReference>
<reference evidence="2 3" key="1">
    <citation type="journal article" date="2021" name="Angew. Chem. Int. Ed. Engl.">
        <title>A novel family of nonribosomal peptides modulate collective behavior in Pseudovibrio bacteria isolated from marine sponges.</title>
        <authorList>
            <person name="Ioca L.P."/>
            <person name="Dai Y."/>
            <person name="Kunakom S."/>
            <person name="Diaz-Espinosa J."/>
            <person name="Krunic A."/>
            <person name="Crnkovic C.M."/>
            <person name="Orjala J."/>
            <person name="Sanchez L.M."/>
            <person name="Ferreira A.G."/>
            <person name="Berlinck R.G.S."/>
            <person name="Eustaquio A.S."/>
        </authorList>
    </citation>
    <scope>NUCLEOTIDE SEQUENCE [LARGE SCALE GENOMIC DNA]</scope>
    <source>
        <strain evidence="2 3">Ab134</strain>
    </source>
</reference>
<gene>
    <name evidence="2" type="ORF">KGB56_08270</name>
</gene>
<organism evidence="2 3">
    <name type="scientific">Pseudovibrio brasiliensis</name>
    <dbReference type="NCBI Taxonomy" id="1898042"/>
    <lineage>
        <taxon>Bacteria</taxon>
        <taxon>Pseudomonadati</taxon>
        <taxon>Pseudomonadota</taxon>
        <taxon>Alphaproteobacteria</taxon>
        <taxon>Hyphomicrobiales</taxon>
        <taxon>Stappiaceae</taxon>
        <taxon>Pseudovibrio</taxon>
    </lineage>
</organism>
<proteinExistence type="predicted"/>
<name>A0ABX8AS01_9HYPH</name>
<feature type="transmembrane region" description="Helical" evidence="1">
    <location>
        <begin position="29"/>
        <end position="51"/>
    </location>
</feature>
<dbReference type="RefSeq" id="WP_143508280.1">
    <property type="nucleotide sequence ID" value="NZ_CP074126.1"/>
</dbReference>
<evidence type="ECO:0000313" key="3">
    <source>
        <dbReference type="Proteomes" id="UP000680706"/>
    </source>
</evidence>
<sequence length="64" mass="7200">MITRGEISTAAALGSAWIANIWEGYAEPLLQAAIILLTVLGAAFMVWLRFLDIQLKRKQLREKK</sequence>
<accession>A0ABX8AS01</accession>
<keyword evidence="3" id="KW-1185">Reference proteome</keyword>
<evidence type="ECO:0000313" key="2">
    <source>
        <dbReference type="EMBL" id="QUS57373.1"/>
    </source>
</evidence>
<evidence type="ECO:0000256" key="1">
    <source>
        <dbReference type="SAM" id="Phobius"/>
    </source>
</evidence>
<evidence type="ECO:0008006" key="4">
    <source>
        <dbReference type="Google" id="ProtNLM"/>
    </source>
</evidence>
<keyword evidence="1" id="KW-1133">Transmembrane helix</keyword>
<dbReference type="EMBL" id="CP074126">
    <property type="protein sequence ID" value="QUS57373.1"/>
    <property type="molecule type" value="Genomic_DNA"/>
</dbReference>
<protein>
    <recommendedName>
        <fullName evidence="4">Holin</fullName>
    </recommendedName>
</protein>
<keyword evidence="1" id="KW-0472">Membrane</keyword>
<keyword evidence="1" id="KW-0812">Transmembrane</keyword>